<evidence type="ECO:0000313" key="2">
    <source>
        <dbReference type="Proteomes" id="UP000663880"/>
    </source>
</evidence>
<dbReference type="OrthoDB" id="7025731at2759"/>
<gene>
    <name evidence="1" type="ORF">PMACD_LOCUS14458</name>
</gene>
<proteinExistence type="predicted"/>
<organism evidence="1 2">
    <name type="scientific">Pieris macdunnoughi</name>
    <dbReference type="NCBI Taxonomy" id="345717"/>
    <lineage>
        <taxon>Eukaryota</taxon>
        <taxon>Metazoa</taxon>
        <taxon>Ecdysozoa</taxon>
        <taxon>Arthropoda</taxon>
        <taxon>Hexapoda</taxon>
        <taxon>Insecta</taxon>
        <taxon>Pterygota</taxon>
        <taxon>Neoptera</taxon>
        <taxon>Endopterygota</taxon>
        <taxon>Lepidoptera</taxon>
        <taxon>Glossata</taxon>
        <taxon>Ditrysia</taxon>
        <taxon>Papilionoidea</taxon>
        <taxon>Pieridae</taxon>
        <taxon>Pierinae</taxon>
        <taxon>Pieris</taxon>
    </lineage>
</organism>
<reference evidence="1" key="1">
    <citation type="submission" date="2021-02" db="EMBL/GenBank/DDBJ databases">
        <authorList>
            <person name="Steward A R."/>
        </authorList>
    </citation>
    <scope>NUCLEOTIDE SEQUENCE</scope>
</reference>
<accession>A0A821X7J4</accession>
<evidence type="ECO:0000313" key="1">
    <source>
        <dbReference type="EMBL" id="CAF4938049.1"/>
    </source>
</evidence>
<name>A0A821X7J4_9NEOP</name>
<keyword evidence="2" id="KW-1185">Reference proteome</keyword>
<dbReference type="EMBL" id="CAJOBZ010000065">
    <property type="protein sequence ID" value="CAF4938049.1"/>
    <property type="molecule type" value="Genomic_DNA"/>
</dbReference>
<dbReference type="AlphaFoldDB" id="A0A821X7J4"/>
<comment type="caution">
    <text evidence="1">The sequence shown here is derived from an EMBL/GenBank/DDBJ whole genome shotgun (WGS) entry which is preliminary data.</text>
</comment>
<sequence>MNTLPWGTRITQKENTGAINEQARIFLENHTNNLFGKTGNIPFNEDKYLWSKFNYIPNQYEPALSDKKNVIHRIGDVSENRNVRTIEDILGTWEDIFNNSLMDNILPTMPVPLPRSEDHRQPKDSSLKDCVVPVYLSCIPKISYGPMS</sequence>
<dbReference type="Proteomes" id="UP000663880">
    <property type="component" value="Unassembled WGS sequence"/>
</dbReference>
<protein>
    <submittedName>
        <fullName evidence="1">Uncharacterized protein</fullName>
    </submittedName>
</protein>